<dbReference type="Proteomes" id="UP000587070">
    <property type="component" value="Unassembled WGS sequence"/>
</dbReference>
<proteinExistence type="predicted"/>
<accession>A0A840G763</accession>
<evidence type="ECO:0000256" key="1">
    <source>
        <dbReference type="SAM" id="MobiDB-lite"/>
    </source>
</evidence>
<name>A0A840G763_RHOTE</name>
<protein>
    <submittedName>
        <fullName evidence="2">Uncharacterized protein</fullName>
    </submittedName>
</protein>
<gene>
    <name evidence="2" type="ORF">GGD90_001163</name>
</gene>
<evidence type="ECO:0000313" key="3">
    <source>
        <dbReference type="Proteomes" id="UP000587070"/>
    </source>
</evidence>
<comment type="caution">
    <text evidence="2">The sequence shown here is derived from an EMBL/GenBank/DDBJ whole genome shotgun (WGS) entry which is preliminary data.</text>
</comment>
<organism evidence="2 3">
    <name type="scientific">Rhodocyclus tenuis</name>
    <name type="common">Rhodospirillum tenue</name>
    <dbReference type="NCBI Taxonomy" id="1066"/>
    <lineage>
        <taxon>Bacteria</taxon>
        <taxon>Pseudomonadati</taxon>
        <taxon>Pseudomonadota</taxon>
        <taxon>Betaproteobacteria</taxon>
        <taxon>Rhodocyclales</taxon>
        <taxon>Rhodocyclaceae</taxon>
        <taxon>Rhodocyclus</taxon>
    </lineage>
</organism>
<feature type="region of interest" description="Disordered" evidence="1">
    <location>
        <begin position="1"/>
        <end position="26"/>
    </location>
</feature>
<reference evidence="2 3" key="1">
    <citation type="submission" date="2020-08" db="EMBL/GenBank/DDBJ databases">
        <title>Genome sequencing of Purple Non-Sulfur Bacteria from various extreme environments.</title>
        <authorList>
            <person name="Mayer M."/>
        </authorList>
    </citation>
    <scope>NUCLEOTIDE SEQUENCE [LARGE SCALE GENOMIC DNA]</scope>
    <source>
        <strain evidence="2 3">2761</strain>
    </source>
</reference>
<dbReference type="EMBL" id="JACIGE010000003">
    <property type="protein sequence ID" value="MBB4246800.1"/>
    <property type="molecule type" value="Genomic_DNA"/>
</dbReference>
<keyword evidence="3" id="KW-1185">Reference proteome</keyword>
<evidence type="ECO:0000313" key="2">
    <source>
        <dbReference type="EMBL" id="MBB4246800.1"/>
    </source>
</evidence>
<dbReference type="AlphaFoldDB" id="A0A840G763"/>
<sequence>MFSQDDLDSIADRLKHRPRATDAVHSPPEVFARMPALVHQPASRSTDSSLLRLGFETAHCGVSIGLHF</sequence>